<organism evidence="2 3">
    <name type="scientific">Syntrophaceticus schinkii</name>
    <dbReference type="NCBI Taxonomy" id="499207"/>
    <lineage>
        <taxon>Bacteria</taxon>
        <taxon>Bacillati</taxon>
        <taxon>Bacillota</taxon>
        <taxon>Clostridia</taxon>
        <taxon>Thermoanaerobacterales</taxon>
        <taxon>Thermoanaerobacterales Family III. Incertae Sedis</taxon>
        <taxon>Syntrophaceticus</taxon>
    </lineage>
</organism>
<dbReference type="InterPro" id="IPR028348">
    <property type="entry name" value="FAD-binding_protein"/>
</dbReference>
<evidence type="ECO:0000313" key="3">
    <source>
        <dbReference type="Proteomes" id="UP000046155"/>
    </source>
</evidence>
<keyword evidence="3" id="KW-1185">Reference proteome</keyword>
<name>A0A0B7MKF5_9FIRM</name>
<dbReference type="PIRSF" id="PIRSF038984">
    <property type="entry name" value="FAD_binding_protein"/>
    <property type="match status" value="1"/>
</dbReference>
<sequence length="484" mass="52893">MRQRIKLKRDIGGDGGLSKGGAMKKYDCIIIGAGPSGIFCALELVRQKENIDVLILEKGCNLRDRVCPSREKKAPCFGCASCAVISGWGGAGAFSDGKLTYSTEVGGMLGSYLDKDDFEEGIKYVHHIYLEFGAPEELYGLENQEEIETLQKKAALAGMRLVPAPVRHLGTGRTQEVLQQMQDYLLERGVAIETKAPVEFIKVKDGAAAGVITSEGEELAADYVVCAPGRYGSEWLVKEAQRLGLEMAVNPVDIGLRVELPAVVMEKITDLTYEGKFLFTSPTFEDRVRTFCMNPYGEVVMENTDGLVTVNGHTHADYRTDYTNFALLVSKTFTEPFKQPIAYGKYIASLANMLVDGVIVQRLGDLIKGRRSTDERIAKGLVIPTLQEATPGDLSLVLPYRHFLAILEMLKALDQVAPGVYSPHTLLYGVEVKFYSSRLEVSRTLETKVNNLFVAGDGAGITRGLAQASLSGVMAGREIGVRLE</sequence>
<dbReference type="InterPro" id="IPR036188">
    <property type="entry name" value="FAD/NAD-bd_sf"/>
</dbReference>
<dbReference type="PANTHER" id="PTHR43106:SF1">
    <property type="entry name" value="DEHYDROGENASE-RELATED"/>
    <property type="match status" value="1"/>
</dbReference>
<evidence type="ECO:0000259" key="1">
    <source>
        <dbReference type="Pfam" id="PF21688"/>
    </source>
</evidence>
<dbReference type="EMBL" id="CDRZ01000057">
    <property type="protein sequence ID" value="CEO88142.1"/>
    <property type="molecule type" value="Genomic_DNA"/>
</dbReference>
<feature type="domain" description="FAD-dependent protein C-terminal" evidence="1">
    <location>
        <begin position="285"/>
        <end position="432"/>
    </location>
</feature>
<gene>
    <name evidence="2" type="ORF">SSCH_150022</name>
</gene>
<dbReference type="InterPro" id="IPR049516">
    <property type="entry name" value="FAD-depend_C"/>
</dbReference>
<proteinExistence type="predicted"/>
<protein>
    <submittedName>
        <fullName evidence="2">FAD dependent oxidoreductase (Pyridine nucleotide-disulfide oxidoreductase)</fullName>
    </submittedName>
</protein>
<accession>A0A0B7MKF5</accession>
<dbReference type="AlphaFoldDB" id="A0A0B7MKF5"/>
<dbReference type="Pfam" id="PF21688">
    <property type="entry name" value="FAD-depend_C"/>
    <property type="match status" value="1"/>
</dbReference>
<dbReference type="Proteomes" id="UP000046155">
    <property type="component" value="Unassembled WGS sequence"/>
</dbReference>
<evidence type="ECO:0000313" key="2">
    <source>
        <dbReference type="EMBL" id="CEO88142.1"/>
    </source>
</evidence>
<dbReference type="PRINTS" id="PR00368">
    <property type="entry name" value="FADPNR"/>
</dbReference>
<dbReference type="PANTHER" id="PTHR43106">
    <property type="entry name" value="DEHYDROGENASE-RELATED"/>
    <property type="match status" value="1"/>
</dbReference>
<dbReference type="SUPFAM" id="SSF51905">
    <property type="entry name" value="FAD/NAD(P)-binding domain"/>
    <property type="match status" value="1"/>
</dbReference>
<reference evidence="3" key="1">
    <citation type="submission" date="2015-01" db="EMBL/GenBank/DDBJ databases">
        <authorList>
            <person name="Manzoor Shahid"/>
            <person name="Zubair Saima"/>
        </authorList>
    </citation>
    <scope>NUCLEOTIDE SEQUENCE [LARGE SCALE GENOMIC DNA]</scope>
    <source>
        <strain evidence="3">Sp3</strain>
    </source>
</reference>
<dbReference type="Gene3D" id="3.50.50.60">
    <property type="entry name" value="FAD/NAD(P)-binding domain"/>
    <property type="match status" value="2"/>
</dbReference>